<dbReference type="AlphaFoldDB" id="A0A7Z7NGB7"/>
<protein>
    <submittedName>
        <fullName evidence="2">Uncharacterized protein</fullName>
    </submittedName>
</protein>
<gene>
    <name evidence="2" type="ORF">XFF6991_310094</name>
</gene>
<dbReference type="Proteomes" id="UP000234345">
    <property type="component" value="Unassembled WGS sequence"/>
</dbReference>
<keyword evidence="1" id="KW-0175">Coiled coil</keyword>
<evidence type="ECO:0000256" key="1">
    <source>
        <dbReference type="SAM" id="Coils"/>
    </source>
</evidence>
<evidence type="ECO:0000313" key="3">
    <source>
        <dbReference type="Proteomes" id="UP000234345"/>
    </source>
</evidence>
<reference evidence="2 3" key="1">
    <citation type="submission" date="2017-10" db="EMBL/GenBank/DDBJ databases">
        <authorList>
            <person name="Regsiter A."/>
            <person name="William W."/>
        </authorList>
    </citation>
    <scope>NUCLEOTIDE SEQUENCE [LARGE SCALE GENOMIC DNA]</scope>
    <source>
        <strain evidence="2 3">CFBP6991</strain>
    </source>
</reference>
<feature type="coiled-coil region" evidence="1">
    <location>
        <begin position="24"/>
        <end position="51"/>
    </location>
</feature>
<dbReference type="RefSeq" id="WP_099801881.1">
    <property type="nucleotide sequence ID" value="NZ_OCZC01000058.1"/>
</dbReference>
<comment type="caution">
    <text evidence="2">The sequence shown here is derived from an EMBL/GenBank/DDBJ whole genome shotgun (WGS) entry which is preliminary data.</text>
</comment>
<name>A0A7Z7NGB7_XANCH</name>
<sequence>MAIIKKDRTPFRIDCASFAKRYPDHEAARLISEAERIIEELEEQAEEIAVRQSVGQPVRYEYRFYRTDGDWNQREGWSGWDDCRKEDYERISKFPEDGREVRALYAAPPAPAAVPVDGVGRRMIGDAIRSAYDAGYNDARNAQAKPGDSAPGYSGRTIESFHGEALSKSLSVIAGAAALLATHPQPAAAEQNANKGMADEYQEWIDFFHKGMGDYGDFLRNVVMPRVRQDDAPAAAGGDA</sequence>
<dbReference type="EMBL" id="OCZC01000058">
    <property type="protein sequence ID" value="SOO23924.1"/>
    <property type="molecule type" value="Genomic_DNA"/>
</dbReference>
<organism evidence="2 3">
    <name type="scientific">Xanthomonas campestris pv. phaseoli</name>
    <dbReference type="NCBI Taxonomy" id="317013"/>
    <lineage>
        <taxon>Bacteria</taxon>
        <taxon>Pseudomonadati</taxon>
        <taxon>Pseudomonadota</taxon>
        <taxon>Gammaproteobacteria</taxon>
        <taxon>Lysobacterales</taxon>
        <taxon>Lysobacteraceae</taxon>
        <taxon>Xanthomonas</taxon>
    </lineage>
</organism>
<evidence type="ECO:0000313" key="2">
    <source>
        <dbReference type="EMBL" id="SOO23924.1"/>
    </source>
</evidence>
<accession>A0A7Z7NGB7</accession>
<proteinExistence type="predicted"/>